<reference evidence="3" key="2">
    <citation type="submission" date="2023-05" db="EMBL/GenBank/DDBJ databases">
        <authorList>
            <person name="Schelkunov M.I."/>
        </authorList>
    </citation>
    <scope>NUCLEOTIDE SEQUENCE</scope>
    <source>
        <strain evidence="3">Hsosn_3</strain>
        <tissue evidence="3">Leaf</tissue>
    </source>
</reference>
<comment type="caution">
    <text evidence="3">The sequence shown here is derived from an EMBL/GenBank/DDBJ whole genome shotgun (WGS) entry which is preliminary data.</text>
</comment>
<proteinExistence type="predicted"/>
<reference evidence="3" key="1">
    <citation type="submission" date="2023-02" db="EMBL/GenBank/DDBJ databases">
        <title>Genome of toxic invasive species Heracleum sosnowskyi carries increased number of genes despite the absence of recent whole-genome duplications.</title>
        <authorList>
            <person name="Schelkunov M."/>
            <person name="Shtratnikova V."/>
            <person name="Makarenko M."/>
            <person name="Klepikova A."/>
            <person name="Omelchenko D."/>
            <person name="Novikova G."/>
            <person name="Obukhova E."/>
            <person name="Bogdanov V."/>
            <person name="Penin A."/>
            <person name="Logacheva M."/>
        </authorList>
    </citation>
    <scope>NUCLEOTIDE SEQUENCE</scope>
    <source>
        <strain evidence="3">Hsosn_3</strain>
        <tissue evidence="3">Leaf</tissue>
    </source>
</reference>
<feature type="region of interest" description="Disordered" evidence="1">
    <location>
        <begin position="428"/>
        <end position="545"/>
    </location>
</feature>
<keyword evidence="4" id="KW-1185">Reference proteome</keyword>
<dbReference type="Proteomes" id="UP001237642">
    <property type="component" value="Unassembled WGS sequence"/>
</dbReference>
<feature type="compositionally biased region" description="Basic and acidic residues" evidence="1">
    <location>
        <begin position="536"/>
        <end position="545"/>
    </location>
</feature>
<evidence type="ECO:0000313" key="3">
    <source>
        <dbReference type="EMBL" id="KAK1402070.1"/>
    </source>
</evidence>
<dbReference type="PANTHER" id="PTHR45496:SF19">
    <property type="entry name" value="J DOMAIN-CONTAINING PROTEIN"/>
    <property type="match status" value="1"/>
</dbReference>
<dbReference type="AlphaFoldDB" id="A0AAD8JGK6"/>
<evidence type="ECO:0000313" key="4">
    <source>
        <dbReference type="Proteomes" id="UP001237642"/>
    </source>
</evidence>
<dbReference type="PROSITE" id="PS50076">
    <property type="entry name" value="DNAJ_2"/>
    <property type="match status" value="1"/>
</dbReference>
<dbReference type="Pfam" id="PF00226">
    <property type="entry name" value="DnaJ"/>
    <property type="match status" value="1"/>
</dbReference>
<dbReference type="InterPro" id="IPR001623">
    <property type="entry name" value="DnaJ_domain"/>
</dbReference>
<evidence type="ECO:0000256" key="1">
    <source>
        <dbReference type="SAM" id="MobiDB-lite"/>
    </source>
</evidence>
<gene>
    <name evidence="3" type="ORF">POM88_001675</name>
</gene>
<dbReference type="EMBL" id="JAUIZM010000001">
    <property type="protein sequence ID" value="KAK1402070.1"/>
    <property type="molecule type" value="Genomic_DNA"/>
</dbReference>
<accession>A0AAD8JGK6</accession>
<sequence length="545" mass="61760">MHNYNPNSVTESLRWVGIAEKLLNNNDLIGSKTFATRARESDPTLHQPDQILAIIDTLIAAETQISVNNLDWYGVLQLARRTHDSELIASQYHRLGVLLNPNSNKFAYSEHAFKLVTEAWLVLSNPSRKFHFDNEIGNLSSGSRIRNGSGPDFSFMQRNEQFDRDASGSSNRHFNFMQERSDQVHQLPQSEPLQFLQPFGQQQQQQQQQQVFPQQEVHWSNLNQELPQQTWLQPPFHWSQGTQATATAIPFFQPQARLQQHFAMNQMQEAWTQQPQSRERVENGVHFDLGRDGGGGSDNRANEVNVEELPNFWTVCAYCYTMHEYPGMYAECTIRCPNCKKAFHAVKIDAPPVEEAGEDGYYRCWGYFPIGISAEYLEERKKGPSSWTPFTTMFGVPKGSSIGKPKNMRNSGPWIYIDDDEDIFDGISSEEESDEDWSNKAGRNKKRRNLTRKVPTPKKVNQPQGYMAEKVQESNMGNSQSGGLAQEGSGVPTAGRPSVPNAEVPSVPAGEASDKAARDTSKKRVAVSTQQSNQVELERMWRGWI</sequence>
<feature type="domain" description="J" evidence="2">
    <location>
        <begin position="71"/>
        <end position="136"/>
    </location>
</feature>
<dbReference type="CDD" id="cd06257">
    <property type="entry name" value="DnaJ"/>
    <property type="match status" value="1"/>
</dbReference>
<organism evidence="3 4">
    <name type="scientific">Heracleum sosnowskyi</name>
    <dbReference type="NCBI Taxonomy" id="360622"/>
    <lineage>
        <taxon>Eukaryota</taxon>
        <taxon>Viridiplantae</taxon>
        <taxon>Streptophyta</taxon>
        <taxon>Embryophyta</taxon>
        <taxon>Tracheophyta</taxon>
        <taxon>Spermatophyta</taxon>
        <taxon>Magnoliopsida</taxon>
        <taxon>eudicotyledons</taxon>
        <taxon>Gunneridae</taxon>
        <taxon>Pentapetalae</taxon>
        <taxon>asterids</taxon>
        <taxon>campanulids</taxon>
        <taxon>Apiales</taxon>
        <taxon>Apiaceae</taxon>
        <taxon>Apioideae</taxon>
        <taxon>apioid superclade</taxon>
        <taxon>Tordylieae</taxon>
        <taxon>Tordyliinae</taxon>
        <taxon>Heracleum</taxon>
    </lineage>
</organism>
<dbReference type="InterPro" id="IPR036869">
    <property type="entry name" value="J_dom_sf"/>
</dbReference>
<dbReference type="InterPro" id="IPR056988">
    <property type="entry name" value="Zn_ribbon_pln"/>
</dbReference>
<protein>
    <submittedName>
        <fullName evidence="3">J domain-containing protein</fullName>
    </submittedName>
</protein>
<dbReference type="SUPFAM" id="SSF46565">
    <property type="entry name" value="Chaperone J-domain"/>
    <property type="match status" value="1"/>
</dbReference>
<feature type="compositionally biased region" description="Basic residues" evidence="1">
    <location>
        <begin position="442"/>
        <end position="451"/>
    </location>
</feature>
<evidence type="ECO:0000259" key="2">
    <source>
        <dbReference type="PROSITE" id="PS50076"/>
    </source>
</evidence>
<name>A0AAD8JGK6_9APIA</name>
<dbReference type="SMART" id="SM00271">
    <property type="entry name" value="DnaJ"/>
    <property type="match status" value="1"/>
</dbReference>
<feature type="compositionally biased region" description="Basic and acidic residues" evidence="1">
    <location>
        <begin position="512"/>
        <end position="522"/>
    </location>
</feature>
<dbReference type="PANTHER" id="PTHR45496">
    <property type="entry name" value="CHAPERONE DNAJ-DOMAIN SUPERFAMILY PROTEIN"/>
    <property type="match status" value="1"/>
</dbReference>
<dbReference type="Pfam" id="PF23551">
    <property type="entry name" value="Zn_ribbon_20"/>
    <property type="match status" value="1"/>
</dbReference>
<dbReference type="InterPro" id="IPR053052">
    <property type="entry name" value="Imprinting_Balance_Reg"/>
</dbReference>
<feature type="compositionally biased region" description="Polar residues" evidence="1">
    <location>
        <begin position="473"/>
        <end position="483"/>
    </location>
</feature>
<dbReference type="Gene3D" id="1.10.287.110">
    <property type="entry name" value="DnaJ domain"/>
    <property type="match status" value="1"/>
</dbReference>